<accession>A0A8J3FZC7</accession>
<protein>
    <submittedName>
        <fullName evidence="2">Molecular chaperone DjlA</fullName>
    </submittedName>
</protein>
<evidence type="ECO:0000313" key="3">
    <source>
        <dbReference type="Proteomes" id="UP000634004"/>
    </source>
</evidence>
<dbReference type="EMBL" id="BMZH01000001">
    <property type="protein sequence ID" value="GHA81369.1"/>
    <property type="molecule type" value="Genomic_DNA"/>
</dbReference>
<organism evidence="2 3">
    <name type="scientific">Algimonas arctica</name>
    <dbReference type="NCBI Taxonomy" id="1479486"/>
    <lineage>
        <taxon>Bacteria</taxon>
        <taxon>Pseudomonadati</taxon>
        <taxon>Pseudomonadota</taxon>
        <taxon>Alphaproteobacteria</taxon>
        <taxon>Maricaulales</taxon>
        <taxon>Robiginitomaculaceae</taxon>
        <taxon>Algimonas</taxon>
    </lineage>
</organism>
<keyword evidence="3" id="KW-1185">Reference proteome</keyword>
<dbReference type="Gene3D" id="1.10.3680.10">
    <property type="entry name" value="TerB-like"/>
    <property type="match status" value="1"/>
</dbReference>
<feature type="domain" description="J" evidence="1">
    <location>
        <begin position="159"/>
        <end position="230"/>
    </location>
</feature>
<evidence type="ECO:0000313" key="2">
    <source>
        <dbReference type="EMBL" id="GHA81369.1"/>
    </source>
</evidence>
<dbReference type="AlphaFoldDB" id="A0A8J3FZC7"/>
<comment type="caution">
    <text evidence="2">The sequence shown here is derived from an EMBL/GenBank/DDBJ whole genome shotgun (WGS) entry which is preliminary data.</text>
</comment>
<dbReference type="InterPro" id="IPR007791">
    <property type="entry name" value="DjlA_N"/>
</dbReference>
<dbReference type="Gene3D" id="1.10.287.110">
    <property type="entry name" value="DnaJ domain"/>
    <property type="match status" value="1"/>
</dbReference>
<dbReference type="InterPro" id="IPR029024">
    <property type="entry name" value="TerB-like"/>
</dbReference>
<dbReference type="Proteomes" id="UP000634004">
    <property type="component" value="Unassembled WGS sequence"/>
</dbReference>
<evidence type="ECO:0000259" key="1">
    <source>
        <dbReference type="PROSITE" id="PS50076"/>
    </source>
</evidence>
<dbReference type="SUPFAM" id="SSF46565">
    <property type="entry name" value="Chaperone J-domain"/>
    <property type="match status" value="1"/>
</dbReference>
<dbReference type="InterPro" id="IPR036869">
    <property type="entry name" value="J_dom_sf"/>
</dbReference>
<gene>
    <name evidence="2" type="ORF">GCM10009069_00440</name>
</gene>
<proteinExistence type="predicted"/>
<dbReference type="PRINTS" id="PR00625">
    <property type="entry name" value="JDOMAIN"/>
</dbReference>
<reference evidence="2" key="2">
    <citation type="submission" date="2020-09" db="EMBL/GenBank/DDBJ databases">
        <authorList>
            <person name="Sun Q."/>
            <person name="Kim S."/>
        </authorList>
    </citation>
    <scope>NUCLEOTIDE SEQUENCE</scope>
    <source>
        <strain evidence="2">KCTC 32513</strain>
    </source>
</reference>
<dbReference type="SMART" id="SM00271">
    <property type="entry name" value="DnaJ"/>
    <property type="match status" value="1"/>
</dbReference>
<name>A0A8J3FZC7_9PROT</name>
<sequence length="230" mass="25408">MIWTRIFTAAAQLFGPQSQNDGRGTSGTVEDAPVVAALIALGAKMAKADGEVRTEDIAAFEQVFRPEPESQAMVERFFRLARQTTLGFERYAKLIAKHFRARPAALEDVIDGLFHIALADGVLTAEENDYLARVADIFGFSESEFSRLRANHVGRGADDPYLILGIDETVTDEGLRKAYRRAAAANHPDRIIARGLPPEMTALATHKMAMINRAYAHIQATRKKERAILL</sequence>
<dbReference type="Pfam" id="PF05099">
    <property type="entry name" value="TerB"/>
    <property type="match status" value="1"/>
</dbReference>
<dbReference type="PROSITE" id="PS50076">
    <property type="entry name" value="DNAJ_2"/>
    <property type="match status" value="1"/>
</dbReference>
<dbReference type="RefSeq" id="WP_189494167.1">
    <property type="nucleotide sequence ID" value="NZ_BMZH01000001.1"/>
</dbReference>
<dbReference type="CDD" id="cd07316">
    <property type="entry name" value="terB_like_DjlA"/>
    <property type="match status" value="1"/>
</dbReference>
<dbReference type="Pfam" id="PF00226">
    <property type="entry name" value="DnaJ"/>
    <property type="match status" value="1"/>
</dbReference>
<reference evidence="2" key="1">
    <citation type="journal article" date="2014" name="Int. J. Syst. Evol. Microbiol.">
        <title>Complete genome sequence of Corynebacterium casei LMG S-19264T (=DSM 44701T), isolated from a smear-ripened cheese.</title>
        <authorList>
            <consortium name="US DOE Joint Genome Institute (JGI-PGF)"/>
            <person name="Walter F."/>
            <person name="Albersmeier A."/>
            <person name="Kalinowski J."/>
            <person name="Ruckert C."/>
        </authorList>
    </citation>
    <scope>NUCLEOTIDE SEQUENCE</scope>
    <source>
        <strain evidence="2">KCTC 32513</strain>
    </source>
</reference>
<dbReference type="InterPro" id="IPR001623">
    <property type="entry name" value="DnaJ_domain"/>
</dbReference>
<dbReference type="SUPFAM" id="SSF158682">
    <property type="entry name" value="TerB-like"/>
    <property type="match status" value="1"/>
</dbReference>